<keyword evidence="3" id="KW-0804">Transcription</keyword>
<protein>
    <submittedName>
        <fullName evidence="5">Helix-turn-helix domain-containing protein</fullName>
    </submittedName>
</protein>
<dbReference type="SUPFAM" id="SSF46689">
    <property type="entry name" value="Homeodomain-like"/>
    <property type="match status" value="1"/>
</dbReference>
<dbReference type="SMART" id="SM00342">
    <property type="entry name" value="HTH_ARAC"/>
    <property type="match status" value="1"/>
</dbReference>
<dbReference type="InterPro" id="IPR018060">
    <property type="entry name" value="HTH_AraC"/>
</dbReference>
<keyword evidence="1" id="KW-0805">Transcription regulation</keyword>
<dbReference type="GO" id="GO:0043565">
    <property type="term" value="F:sequence-specific DNA binding"/>
    <property type="evidence" value="ECO:0007669"/>
    <property type="project" value="InterPro"/>
</dbReference>
<dbReference type="InterPro" id="IPR009057">
    <property type="entry name" value="Homeodomain-like_sf"/>
</dbReference>
<dbReference type="RefSeq" id="WP_353713676.1">
    <property type="nucleotide sequence ID" value="NZ_CP159280.1"/>
</dbReference>
<evidence type="ECO:0000259" key="4">
    <source>
        <dbReference type="PROSITE" id="PS01124"/>
    </source>
</evidence>
<dbReference type="Pfam" id="PF14525">
    <property type="entry name" value="AraC_binding_2"/>
    <property type="match status" value="1"/>
</dbReference>
<organism evidence="5">
    <name type="scientific">Arthrobacter sp. K5</name>
    <dbReference type="NCBI Taxonomy" id="2839623"/>
    <lineage>
        <taxon>Bacteria</taxon>
        <taxon>Bacillati</taxon>
        <taxon>Actinomycetota</taxon>
        <taxon>Actinomycetes</taxon>
        <taxon>Micrococcales</taxon>
        <taxon>Micrococcaceae</taxon>
        <taxon>Arthrobacter</taxon>
    </lineage>
</organism>
<keyword evidence="5" id="KW-0614">Plasmid</keyword>
<proteinExistence type="predicted"/>
<evidence type="ECO:0000256" key="3">
    <source>
        <dbReference type="ARBA" id="ARBA00023163"/>
    </source>
</evidence>
<dbReference type="GO" id="GO:0003700">
    <property type="term" value="F:DNA-binding transcription factor activity"/>
    <property type="evidence" value="ECO:0007669"/>
    <property type="project" value="InterPro"/>
</dbReference>
<name>A0AAU8EWQ0_9MICC</name>
<dbReference type="InterPro" id="IPR035418">
    <property type="entry name" value="AraC-bd_2"/>
</dbReference>
<dbReference type="Gene3D" id="1.10.10.60">
    <property type="entry name" value="Homeodomain-like"/>
    <property type="match status" value="1"/>
</dbReference>
<accession>A0AAU8EWQ0</accession>
<evidence type="ECO:0000256" key="2">
    <source>
        <dbReference type="ARBA" id="ARBA00023125"/>
    </source>
</evidence>
<geneLocation type="plasmid" evidence="5">
    <name>unnamed</name>
</geneLocation>
<evidence type="ECO:0000313" key="5">
    <source>
        <dbReference type="EMBL" id="XCH13999.1"/>
    </source>
</evidence>
<evidence type="ECO:0000256" key="1">
    <source>
        <dbReference type="ARBA" id="ARBA00023015"/>
    </source>
</evidence>
<dbReference type="Pfam" id="PF12833">
    <property type="entry name" value="HTH_18"/>
    <property type="match status" value="1"/>
</dbReference>
<dbReference type="PROSITE" id="PS01124">
    <property type="entry name" value="HTH_ARAC_FAMILY_2"/>
    <property type="match status" value="1"/>
</dbReference>
<dbReference type="InterPro" id="IPR050204">
    <property type="entry name" value="AraC_XylS_family_regulators"/>
</dbReference>
<gene>
    <name evidence="5" type="ORF">ABRP34_23135</name>
</gene>
<reference evidence="5" key="1">
    <citation type="submission" date="2024-06" db="EMBL/GenBank/DDBJ databases">
        <title>Biodegradation of dimethachlon by Arthrobacter sp. K5: mechanistic insights and ecological implications.</title>
        <authorList>
            <person name="Hu S."/>
            <person name="Lu P."/>
        </authorList>
    </citation>
    <scope>NUCLEOTIDE SEQUENCE</scope>
    <source>
        <strain evidence="5">K5</strain>
        <plasmid evidence="5">unnamed</plasmid>
    </source>
</reference>
<dbReference type="AlphaFoldDB" id="A0AAU8EWQ0"/>
<dbReference type="PANTHER" id="PTHR46796">
    <property type="entry name" value="HTH-TYPE TRANSCRIPTIONAL ACTIVATOR RHAS-RELATED"/>
    <property type="match status" value="1"/>
</dbReference>
<dbReference type="PANTHER" id="PTHR46796:SF6">
    <property type="entry name" value="ARAC SUBFAMILY"/>
    <property type="match status" value="1"/>
</dbReference>
<feature type="domain" description="HTH araC/xylS-type" evidence="4">
    <location>
        <begin position="189"/>
        <end position="290"/>
    </location>
</feature>
<dbReference type="EMBL" id="CP159280">
    <property type="protein sequence ID" value="XCH13999.1"/>
    <property type="molecule type" value="Genomic_DNA"/>
</dbReference>
<sequence>MESVFGGLEVVPLGRSSGPVSGALNSTDFGSVGIYGISGTAQQLVRSPRAVRQSPTELLKVCAMQRGRCIIEQSGHQYTVNAGELGLYDTAVPYRLTFQSAWQCEVMTAPSAALASPRAAVDKASKHPWSSTTGAGTVLAQFISACAALPAPPTAGRDHLAAAGASLLAGVVLQDFEAAADRTGELFRHEIESYIGRNLHAPDLNLESIAAAHHVSARTVQRLFAGTGQGVTGFIRSQRLQAVRRDLADLRSSRLTIAEVAARWCIHDAQWLAKSFKSEFGISPSEFRRSSL</sequence>
<keyword evidence="2" id="KW-0238">DNA-binding</keyword>